<dbReference type="Gene3D" id="1.10.260.40">
    <property type="entry name" value="lambda repressor-like DNA-binding domains"/>
    <property type="match status" value="1"/>
</dbReference>
<proteinExistence type="predicted"/>
<name>A0AA41Z173_9HYPH</name>
<evidence type="ECO:0000313" key="6">
    <source>
        <dbReference type="EMBL" id="MCW6510965.1"/>
    </source>
</evidence>
<dbReference type="Proteomes" id="UP001165667">
    <property type="component" value="Unassembled WGS sequence"/>
</dbReference>
<dbReference type="Pfam" id="PF01381">
    <property type="entry name" value="HTH_3"/>
    <property type="match status" value="1"/>
</dbReference>
<feature type="region of interest" description="Disordered" evidence="4">
    <location>
        <begin position="1"/>
        <end position="23"/>
    </location>
</feature>
<keyword evidence="7" id="KW-1185">Reference proteome</keyword>
<dbReference type="RefSeq" id="WP_282587333.1">
    <property type="nucleotide sequence ID" value="NZ_JAMOIM010000019.1"/>
</dbReference>
<dbReference type="AlphaFoldDB" id="A0AA41Z173"/>
<evidence type="ECO:0000256" key="2">
    <source>
        <dbReference type="ARBA" id="ARBA00023125"/>
    </source>
</evidence>
<evidence type="ECO:0000256" key="3">
    <source>
        <dbReference type="ARBA" id="ARBA00023163"/>
    </source>
</evidence>
<dbReference type="SUPFAM" id="SSF47413">
    <property type="entry name" value="lambda repressor-like DNA-binding domains"/>
    <property type="match status" value="1"/>
</dbReference>
<protein>
    <submittedName>
        <fullName evidence="6">Transcriptional regulator</fullName>
    </submittedName>
</protein>
<dbReference type="InterPro" id="IPR052359">
    <property type="entry name" value="HTH-type_reg/antitoxin"/>
</dbReference>
<dbReference type="EMBL" id="JAMOIM010000019">
    <property type="protein sequence ID" value="MCW6510965.1"/>
    <property type="molecule type" value="Genomic_DNA"/>
</dbReference>
<keyword evidence="2" id="KW-0238">DNA-binding</keyword>
<dbReference type="PANTHER" id="PTHR36511:SF4">
    <property type="entry name" value="ANTITOXIN MQSA"/>
    <property type="match status" value="1"/>
</dbReference>
<evidence type="ECO:0000313" key="7">
    <source>
        <dbReference type="Proteomes" id="UP001165667"/>
    </source>
</evidence>
<keyword evidence="1" id="KW-0805">Transcription regulation</keyword>
<comment type="caution">
    <text evidence="6">The sequence shown here is derived from an EMBL/GenBank/DDBJ whole genome shotgun (WGS) entry which is preliminary data.</text>
</comment>
<sequence>MEFSVSMRAGGRQTPFDAGMSGNERIVTPVRRRPGAEVDAREIRTKLGMSQPAFANAFGLKLATLRDWEQGRNKPEGATRVLLMTIAHRPDIVREAVAAYG</sequence>
<reference evidence="6" key="1">
    <citation type="submission" date="2022-05" db="EMBL/GenBank/DDBJ databases">
        <authorList>
            <person name="Pankratov T."/>
        </authorList>
    </citation>
    <scope>NUCLEOTIDE SEQUENCE</scope>
    <source>
        <strain evidence="6">BP6-180914</strain>
    </source>
</reference>
<organism evidence="6 7">
    <name type="scientific">Lichenifustis flavocetrariae</name>
    <dbReference type="NCBI Taxonomy" id="2949735"/>
    <lineage>
        <taxon>Bacteria</taxon>
        <taxon>Pseudomonadati</taxon>
        <taxon>Pseudomonadota</taxon>
        <taxon>Alphaproteobacteria</taxon>
        <taxon>Hyphomicrobiales</taxon>
        <taxon>Lichenihabitantaceae</taxon>
        <taxon>Lichenifustis</taxon>
    </lineage>
</organism>
<dbReference type="CDD" id="cd00093">
    <property type="entry name" value="HTH_XRE"/>
    <property type="match status" value="1"/>
</dbReference>
<evidence type="ECO:0000259" key="5">
    <source>
        <dbReference type="PROSITE" id="PS50943"/>
    </source>
</evidence>
<dbReference type="InterPro" id="IPR010982">
    <property type="entry name" value="Lambda_DNA-bd_dom_sf"/>
</dbReference>
<evidence type="ECO:0000256" key="4">
    <source>
        <dbReference type="SAM" id="MobiDB-lite"/>
    </source>
</evidence>
<feature type="domain" description="HTH cro/C1-type" evidence="5">
    <location>
        <begin position="41"/>
        <end position="75"/>
    </location>
</feature>
<accession>A0AA41Z173</accession>
<dbReference type="GO" id="GO:0003677">
    <property type="term" value="F:DNA binding"/>
    <property type="evidence" value="ECO:0007669"/>
    <property type="project" value="UniProtKB-KW"/>
</dbReference>
<dbReference type="InterPro" id="IPR001387">
    <property type="entry name" value="Cro/C1-type_HTH"/>
</dbReference>
<evidence type="ECO:0000256" key="1">
    <source>
        <dbReference type="ARBA" id="ARBA00023015"/>
    </source>
</evidence>
<dbReference type="PROSITE" id="PS50943">
    <property type="entry name" value="HTH_CROC1"/>
    <property type="match status" value="1"/>
</dbReference>
<gene>
    <name evidence="6" type="ORF">M8523_23450</name>
</gene>
<keyword evidence="3" id="KW-0804">Transcription</keyword>
<dbReference type="PANTHER" id="PTHR36511">
    <property type="entry name" value="MERR FAMILY BACTERIAL REGULATORY PROTEIN"/>
    <property type="match status" value="1"/>
</dbReference>